<reference evidence="2 3" key="1">
    <citation type="journal article" date="2018" name="Front. Plant Sci.">
        <title>Red Clover (Trifolium pratense) and Zigzag Clover (T. medium) - A Picture of Genomic Similarities and Differences.</title>
        <authorList>
            <person name="Dluhosova J."/>
            <person name="Istvanek J."/>
            <person name="Nedelnik J."/>
            <person name="Repkova J."/>
        </authorList>
    </citation>
    <scope>NUCLEOTIDE SEQUENCE [LARGE SCALE GENOMIC DNA]</scope>
    <source>
        <strain evidence="3">cv. 10/8</strain>
        <tissue evidence="2">Leaf</tissue>
    </source>
</reference>
<protein>
    <submittedName>
        <fullName evidence="2">Uncharacterized protein</fullName>
    </submittedName>
</protein>
<feature type="non-terminal residue" evidence="2">
    <location>
        <position position="37"/>
    </location>
</feature>
<feature type="compositionally biased region" description="Acidic residues" evidence="1">
    <location>
        <begin position="24"/>
        <end position="37"/>
    </location>
</feature>
<evidence type="ECO:0000256" key="1">
    <source>
        <dbReference type="SAM" id="MobiDB-lite"/>
    </source>
</evidence>
<sequence>MDSLVNEENDVDGGEGEYVKEEENCLMEEKEEEGEDE</sequence>
<comment type="caution">
    <text evidence="2">The sequence shown here is derived from an EMBL/GenBank/DDBJ whole genome shotgun (WGS) entry which is preliminary data.</text>
</comment>
<evidence type="ECO:0000313" key="2">
    <source>
        <dbReference type="EMBL" id="MCI89644.1"/>
    </source>
</evidence>
<dbReference type="EMBL" id="LXQA011224548">
    <property type="protein sequence ID" value="MCI89644.1"/>
    <property type="molecule type" value="Genomic_DNA"/>
</dbReference>
<name>A0A392VMM5_9FABA</name>
<feature type="compositionally biased region" description="Acidic residues" evidence="1">
    <location>
        <begin position="1"/>
        <end position="15"/>
    </location>
</feature>
<keyword evidence="3" id="KW-1185">Reference proteome</keyword>
<dbReference type="AlphaFoldDB" id="A0A392VMM5"/>
<evidence type="ECO:0000313" key="3">
    <source>
        <dbReference type="Proteomes" id="UP000265520"/>
    </source>
</evidence>
<organism evidence="2 3">
    <name type="scientific">Trifolium medium</name>
    <dbReference type="NCBI Taxonomy" id="97028"/>
    <lineage>
        <taxon>Eukaryota</taxon>
        <taxon>Viridiplantae</taxon>
        <taxon>Streptophyta</taxon>
        <taxon>Embryophyta</taxon>
        <taxon>Tracheophyta</taxon>
        <taxon>Spermatophyta</taxon>
        <taxon>Magnoliopsida</taxon>
        <taxon>eudicotyledons</taxon>
        <taxon>Gunneridae</taxon>
        <taxon>Pentapetalae</taxon>
        <taxon>rosids</taxon>
        <taxon>fabids</taxon>
        <taxon>Fabales</taxon>
        <taxon>Fabaceae</taxon>
        <taxon>Papilionoideae</taxon>
        <taxon>50 kb inversion clade</taxon>
        <taxon>NPAAA clade</taxon>
        <taxon>Hologalegina</taxon>
        <taxon>IRL clade</taxon>
        <taxon>Trifolieae</taxon>
        <taxon>Trifolium</taxon>
    </lineage>
</organism>
<accession>A0A392VMM5</accession>
<dbReference type="Proteomes" id="UP000265520">
    <property type="component" value="Unassembled WGS sequence"/>
</dbReference>
<feature type="region of interest" description="Disordered" evidence="1">
    <location>
        <begin position="1"/>
        <end position="37"/>
    </location>
</feature>
<proteinExistence type="predicted"/>